<evidence type="ECO:0000256" key="1">
    <source>
        <dbReference type="SAM" id="MobiDB-lite"/>
    </source>
</evidence>
<keyword evidence="3" id="KW-1185">Reference proteome</keyword>
<organism evidence="2 3">
    <name type="scientific">Aspergillus fumigatus (strain CBS 144.89 / FGSC A1163 / CEA10)</name>
    <name type="common">Neosartorya fumigata</name>
    <dbReference type="NCBI Taxonomy" id="451804"/>
    <lineage>
        <taxon>Eukaryota</taxon>
        <taxon>Fungi</taxon>
        <taxon>Dikarya</taxon>
        <taxon>Ascomycota</taxon>
        <taxon>Pezizomycotina</taxon>
        <taxon>Eurotiomycetes</taxon>
        <taxon>Eurotiomycetidae</taxon>
        <taxon>Eurotiales</taxon>
        <taxon>Aspergillaceae</taxon>
        <taxon>Aspergillus</taxon>
        <taxon>Aspergillus subgen. Fumigati</taxon>
    </lineage>
</organism>
<feature type="compositionally biased region" description="Basic and acidic residues" evidence="1">
    <location>
        <begin position="106"/>
        <end position="120"/>
    </location>
</feature>
<proteinExistence type="predicted"/>
<evidence type="ECO:0000313" key="2">
    <source>
        <dbReference type="EMBL" id="EDP54313.1"/>
    </source>
</evidence>
<feature type="region of interest" description="Disordered" evidence="1">
    <location>
        <begin position="255"/>
        <end position="326"/>
    </location>
</feature>
<accession>B0XW61</accession>
<feature type="compositionally biased region" description="Low complexity" evidence="1">
    <location>
        <begin position="177"/>
        <end position="186"/>
    </location>
</feature>
<feature type="compositionally biased region" description="Polar residues" evidence="1">
    <location>
        <begin position="87"/>
        <end position="97"/>
    </location>
</feature>
<gene>
    <name evidence="2" type="ORF">AFUB_023690</name>
</gene>
<dbReference type="HOGENOM" id="CLU_717832_0_0_1"/>
<name>B0XW61_ASPFC</name>
<dbReference type="VEuPathDB" id="FungiDB:AFUB_023690"/>
<dbReference type="EMBL" id="DS499595">
    <property type="protein sequence ID" value="EDP54313.1"/>
    <property type="molecule type" value="Genomic_DNA"/>
</dbReference>
<feature type="compositionally biased region" description="Basic and acidic residues" evidence="1">
    <location>
        <begin position="227"/>
        <end position="237"/>
    </location>
</feature>
<feature type="region of interest" description="Disordered" evidence="1">
    <location>
        <begin position="221"/>
        <end position="240"/>
    </location>
</feature>
<sequence length="397" mass="46516">MCLIEKYTDVYPVEIRTRTVIRRCLFSDGRGTCDRARVYDRGEFYHVRQSQQGGPRRMTSPRIKTIVPRNLSETRCQEEHRHPSPTWRLSQARSRSYSFRIPISRRSSETSDRETLCERRGRQRSPHPIVVDSPEVEERTPRNDRPDSVRIRCISPQAGRAPTTTDREQANDVVEIPRQARSQQPSREQRPPRERTPVTEREPVQRRPRRSLNCVVDIHNDAAASQDRQRQSAEPRQVRFSSDVEYEMNVNSTRARNRSAAFHQEESIDARAPTHRAYSRSNGSARDADSRSNGASHSRDSSPYPRVHSPNPGRVRQRHQETNRYRPRIIQDGTRIISEAGEHILAEGRERHRLVNSMRDVELRTHRRASNGRSGRLRFFRSGEENKDDRRHNNRWF</sequence>
<reference evidence="2 3" key="1">
    <citation type="journal article" date="2008" name="PLoS Genet.">
        <title>Genomic islands in the pathogenic filamentous fungus Aspergillus fumigatus.</title>
        <authorList>
            <person name="Fedorova N.D."/>
            <person name="Khaldi N."/>
            <person name="Joardar V.S."/>
            <person name="Maiti R."/>
            <person name="Amedeo P."/>
            <person name="Anderson M.J."/>
            <person name="Crabtree J."/>
            <person name="Silva J.C."/>
            <person name="Badger J.H."/>
            <person name="Albarraq A."/>
            <person name="Angiuoli S."/>
            <person name="Bussey H."/>
            <person name="Bowyer P."/>
            <person name="Cotty P.J."/>
            <person name="Dyer P.S."/>
            <person name="Egan A."/>
            <person name="Galens K."/>
            <person name="Fraser-Liggett C.M."/>
            <person name="Haas B.J."/>
            <person name="Inman J.M."/>
            <person name="Kent R."/>
            <person name="Lemieux S."/>
            <person name="Malavazi I."/>
            <person name="Orvis J."/>
            <person name="Roemer T."/>
            <person name="Ronning C.M."/>
            <person name="Sundaram J.P."/>
            <person name="Sutton G."/>
            <person name="Turner G."/>
            <person name="Venter J.C."/>
            <person name="White O.R."/>
            <person name="Whitty B.R."/>
            <person name="Youngman P."/>
            <person name="Wolfe K.H."/>
            <person name="Goldman G.H."/>
            <person name="Wortman J.R."/>
            <person name="Jiang B."/>
            <person name="Denning D.W."/>
            <person name="Nierman W.C."/>
        </authorList>
    </citation>
    <scope>NUCLEOTIDE SEQUENCE [LARGE SCALE GENOMIC DNA]</scope>
    <source>
        <strain evidence="3">CBS 144.89 / FGSC A1163 / CEA10</strain>
    </source>
</reference>
<dbReference type="AlphaFoldDB" id="B0XW61"/>
<feature type="region of interest" description="Disordered" evidence="1">
    <location>
        <begin position="73"/>
        <end position="216"/>
    </location>
</feature>
<feature type="compositionally biased region" description="Basic and acidic residues" evidence="1">
    <location>
        <begin position="187"/>
        <end position="205"/>
    </location>
</feature>
<dbReference type="Proteomes" id="UP000001699">
    <property type="component" value="Unassembled WGS sequence"/>
</dbReference>
<protein>
    <submittedName>
        <fullName evidence="2">RNA binding protein, putative</fullName>
    </submittedName>
</protein>
<feature type="compositionally biased region" description="Basic and acidic residues" evidence="1">
    <location>
        <begin position="136"/>
        <end position="150"/>
    </location>
</feature>
<dbReference type="OrthoDB" id="4498011at2759"/>
<evidence type="ECO:0000313" key="3">
    <source>
        <dbReference type="Proteomes" id="UP000001699"/>
    </source>
</evidence>